<proteinExistence type="predicted"/>
<dbReference type="EnsemblMetazoa" id="SMAR011590-RA">
    <property type="protein sequence ID" value="SMAR011590-PA"/>
    <property type="gene ID" value="SMAR011590"/>
</dbReference>
<sequence>MASPFSKIMQPKQNYTTPRENGKQCKFNKDCQSECCVVYSNMKSKMRVCTEKSKSTEKCSVGELKGGYHDSFCPCEASAGICNRATDERHGYCS</sequence>
<feature type="region of interest" description="Disordered" evidence="1">
    <location>
        <begin position="1"/>
        <end position="23"/>
    </location>
</feature>
<evidence type="ECO:0000256" key="1">
    <source>
        <dbReference type="SAM" id="MobiDB-lite"/>
    </source>
</evidence>
<protein>
    <recommendedName>
        <fullName evidence="4">Prokineticin domain-containing protein</fullName>
    </recommendedName>
</protein>
<keyword evidence="3" id="KW-1185">Reference proteome</keyword>
<reference evidence="2" key="2">
    <citation type="submission" date="2015-02" db="UniProtKB">
        <authorList>
            <consortium name="EnsemblMetazoa"/>
        </authorList>
    </citation>
    <scope>IDENTIFICATION</scope>
</reference>
<accession>T1JCS1</accession>
<evidence type="ECO:0008006" key="4">
    <source>
        <dbReference type="Google" id="ProtNLM"/>
    </source>
</evidence>
<dbReference type="OMA" id="FCPCEAS"/>
<evidence type="ECO:0000313" key="3">
    <source>
        <dbReference type="Proteomes" id="UP000014500"/>
    </source>
</evidence>
<name>T1JCS1_STRMM</name>
<dbReference type="AlphaFoldDB" id="T1JCS1"/>
<dbReference type="EMBL" id="JH432074">
    <property type="status" value="NOT_ANNOTATED_CDS"/>
    <property type="molecule type" value="Genomic_DNA"/>
</dbReference>
<organism evidence="2 3">
    <name type="scientific">Strigamia maritima</name>
    <name type="common">European centipede</name>
    <name type="synonym">Geophilus maritimus</name>
    <dbReference type="NCBI Taxonomy" id="126957"/>
    <lineage>
        <taxon>Eukaryota</taxon>
        <taxon>Metazoa</taxon>
        <taxon>Ecdysozoa</taxon>
        <taxon>Arthropoda</taxon>
        <taxon>Myriapoda</taxon>
        <taxon>Chilopoda</taxon>
        <taxon>Pleurostigmophora</taxon>
        <taxon>Geophilomorpha</taxon>
        <taxon>Linotaeniidae</taxon>
        <taxon>Strigamia</taxon>
    </lineage>
</organism>
<reference evidence="3" key="1">
    <citation type="submission" date="2011-05" db="EMBL/GenBank/DDBJ databases">
        <authorList>
            <person name="Richards S.R."/>
            <person name="Qu J."/>
            <person name="Jiang H."/>
            <person name="Jhangiani S.N."/>
            <person name="Agravi P."/>
            <person name="Goodspeed R."/>
            <person name="Gross S."/>
            <person name="Mandapat C."/>
            <person name="Jackson L."/>
            <person name="Mathew T."/>
            <person name="Pu L."/>
            <person name="Thornton R."/>
            <person name="Saada N."/>
            <person name="Wilczek-Boney K.B."/>
            <person name="Lee S."/>
            <person name="Kovar C."/>
            <person name="Wu Y."/>
            <person name="Scherer S.E."/>
            <person name="Worley K.C."/>
            <person name="Muzny D.M."/>
            <person name="Gibbs R."/>
        </authorList>
    </citation>
    <scope>NUCLEOTIDE SEQUENCE</scope>
    <source>
        <strain evidence="3">Brora</strain>
    </source>
</reference>
<dbReference type="Gene3D" id="2.10.80.10">
    <property type="entry name" value="Lipase, subunit A"/>
    <property type="match status" value="1"/>
</dbReference>
<dbReference type="HOGENOM" id="CLU_2388995_0_0_1"/>
<evidence type="ECO:0000313" key="2">
    <source>
        <dbReference type="EnsemblMetazoa" id="SMAR011590-PA"/>
    </source>
</evidence>
<dbReference type="Proteomes" id="UP000014500">
    <property type="component" value="Unassembled WGS sequence"/>
</dbReference>